<dbReference type="Proteomes" id="UP000293764">
    <property type="component" value="Unassembled WGS sequence"/>
</dbReference>
<reference evidence="9 10" key="1">
    <citation type="submission" date="2019-01" db="EMBL/GenBank/DDBJ databases">
        <title>Novel species of Cellulomonas.</title>
        <authorList>
            <person name="Liu Q."/>
            <person name="Xin Y.-H."/>
        </authorList>
    </citation>
    <scope>NUCLEOTIDE SEQUENCE [LARGE SCALE GENOMIC DNA]</scope>
    <source>
        <strain evidence="9 10">HLT2-17</strain>
    </source>
</reference>
<dbReference type="SUPFAM" id="SSF56112">
    <property type="entry name" value="Protein kinase-like (PK-like)"/>
    <property type="match status" value="1"/>
</dbReference>
<dbReference type="EC" id="2.7.11.1" evidence="1"/>
<keyword evidence="7" id="KW-0812">Transmembrane</keyword>
<evidence type="ECO:0000256" key="1">
    <source>
        <dbReference type="ARBA" id="ARBA00012513"/>
    </source>
</evidence>
<dbReference type="AlphaFoldDB" id="A0A4Q5N388"/>
<dbReference type="CDD" id="cd14014">
    <property type="entry name" value="STKc_PknB_like"/>
    <property type="match status" value="1"/>
</dbReference>
<dbReference type="InterPro" id="IPR011009">
    <property type="entry name" value="Kinase-like_dom_sf"/>
</dbReference>
<dbReference type="Pfam" id="PF00069">
    <property type="entry name" value="Pkinase"/>
    <property type="match status" value="1"/>
</dbReference>
<feature type="transmembrane region" description="Helical" evidence="7">
    <location>
        <begin position="324"/>
        <end position="345"/>
    </location>
</feature>
<dbReference type="OrthoDB" id="9762169at2"/>
<comment type="caution">
    <text evidence="9">The sequence shown here is derived from an EMBL/GenBank/DDBJ whole genome shotgun (WGS) entry which is preliminary data.</text>
</comment>
<keyword evidence="7" id="KW-1133">Transmembrane helix</keyword>
<keyword evidence="5 9" id="KW-0418">Kinase</keyword>
<dbReference type="Gene3D" id="3.30.200.20">
    <property type="entry name" value="Phosphorylase Kinase, domain 1"/>
    <property type="match status" value="1"/>
</dbReference>
<evidence type="ECO:0000256" key="3">
    <source>
        <dbReference type="ARBA" id="ARBA00022679"/>
    </source>
</evidence>
<evidence type="ECO:0000256" key="4">
    <source>
        <dbReference type="ARBA" id="ARBA00022741"/>
    </source>
</evidence>
<evidence type="ECO:0000256" key="2">
    <source>
        <dbReference type="ARBA" id="ARBA00022527"/>
    </source>
</evidence>
<keyword evidence="2 9" id="KW-0723">Serine/threonine-protein kinase</keyword>
<evidence type="ECO:0000256" key="5">
    <source>
        <dbReference type="ARBA" id="ARBA00022777"/>
    </source>
</evidence>
<keyword evidence="4" id="KW-0547">Nucleotide-binding</keyword>
<keyword evidence="3" id="KW-0808">Transferase</keyword>
<dbReference type="EMBL" id="SDWW01000004">
    <property type="protein sequence ID" value="RYV52650.1"/>
    <property type="molecule type" value="Genomic_DNA"/>
</dbReference>
<keyword evidence="10" id="KW-1185">Reference proteome</keyword>
<protein>
    <recommendedName>
        <fullName evidence="1">non-specific serine/threonine protein kinase</fullName>
        <ecNumber evidence="1">2.7.11.1</ecNumber>
    </recommendedName>
</protein>
<dbReference type="GO" id="GO:0004674">
    <property type="term" value="F:protein serine/threonine kinase activity"/>
    <property type="evidence" value="ECO:0007669"/>
    <property type="project" value="UniProtKB-KW"/>
</dbReference>
<dbReference type="InterPro" id="IPR008271">
    <property type="entry name" value="Ser/Thr_kinase_AS"/>
</dbReference>
<dbReference type="PANTHER" id="PTHR43289">
    <property type="entry name" value="MITOGEN-ACTIVATED PROTEIN KINASE KINASE KINASE 20-RELATED"/>
    <property type="match status" value="1"/>
</dbReference>
<dbReference type="InterPro" id="IPR000719">
    <property type="entry name" value="Prot_kinase_dom"/>
</dbReference>
<dbReference type="SMART" id="SM00220">
    <property type="entry name" value="S_TKc"/>
    <property type="match status" value="1"/>
</dbReference>
<accession>A0A4Q5N388</accession>
<feature type="domain" description="Protein kinase" evidence="8">
    <location>
        <begin position="1"/>
        <end position="254"/>
    </location>
</feature>
<evidence type="ECO:0000256" key="7">
    <source>
        <dbReference type="SAM" id="Phobius"/>
    </source>
</evidence>
<gene>
    <name evidence="9" type="ORF">EUA98_02590</name>
</gene>
<evidence type="ECO:0000313" key="9">
    <source>
        <dbReference type="EMBL" id="RYV52650.1"/>
    </source>
</evidence>
<dbReference type="PANTHER" id="PTHR43289:SF6">
    <property type="entry name" value="SERINE_THREONINE-PROTEIN KINASE NEKL-3"/>
    <property type="match status" value="1"/>
</dbReference>
<proteinExistence type="predicted"/>
<dbReference type="Gene3D" id="1.10.510.10">
    <property type="entry name" value="Transferase(Phosphotransferase) domain 1"/>
    <property type="match status" value="1"/>
</dbReference>
<dbReference type="GO" id="GO:0005524">
    <property type="term" value="F:ATP binding"/>
    <property type="evidence" value="ECO:0007669"/>
    <property type="project" value="UniProtKB-KW"/>
</dbReference>
<name>A0A4Q5N388_9MICO</name>
<evidence type="ECO:0000256" key="6">
    <source>
        <dbReference type="ARBA" id="ARBA00022840"/>
    </source>
</evidence>
<keyword evidence="7" id="KW-0472">Membrane</keyword>
<evidence type="ECO:0000313" key="10">
    <source>
        <dbReference type="Proteomes" id="UP000293764"/>
    </source>
</evidence>
<sequence length="376" mass="38872">MAEVYRARDTLLGREVALKVFRDTSTESTFDARQQAEIGLLARLDHPGLVTIFDAGSGVLDGATRAFLVIELVRGPSLADRLAGGPLPPTQAALIGTQVAESLAYIHEAGVVHRDVKPANILLPGDARSGTTQPWAKLTDFGIARLVDEARLTATGMLLGTPSYLSPEQATGTVLGPPTDVYALGLVLLECLTGERVFPGTVLESVAARLHHDPVVPAALGPWWVDLLTSMTAREPASRLTALEASAALRHLIAVPDPTRVLGATAAPTSAPAPVRRTATTEAAATQVLPGLPGPTQTLTLPPEPAAVGQTLAGPALAGRRRTVALVLAAVVLGAVLAVVIAVSGGDAQPDPAPSYPAVPGQLGEHLEHLQESVTP</sequence>
<dbReference type="PROSITE" id="PS50011">
    <property type="entry name" value="PROTEIN_KINASE_DOM"/>
    <property type="match status" value="1"/>
</dbReference>
<evidence type="ECO:0000259" key="8">
    <source>
        <dbReference type="PROSITE" id="PS50011"/>
    </source>
</evidence>
<dbReference type="PROSITE" id="PS00108">
    <property type="entry name" value="PROTEIN_KINASE_ST"/>
    <property type="match status" value="1"/>
</dbReference>
<organism evidence="9 10">
    <name type="scientific">Pengzhenrongella frigida</name>
    <dbReference type="NCBI Taxonomy" id="1259133"/>
    <lineage>
        <taxon>Bacteria</taxon>
        <taxon>Bacillati</taxon>
        <taxon>Actinomycetota</taxon>
        <taxon>Actinomycetes</taxon>
        <taxon>Micrococcales</taxon>
        <taxon>Pengzhenrongella</taxon>
    </lineage>
</organism>
<keyword evidence="6" id="KW-0067">ATP-binding</keyword>